<organism evidence="1 2">
    <name type="scientific">Auriscalpium vulgare</name>
    <dbReference type="NCBI Taxonomy" id="40419"/>
    <lineage>
        <taxon>Eukaryota</taxon>
        <taxon>Fungi</taxon>
        <taxon>Dikarya</taxon>
        <taxon>Basidiomycota</taxon>
        <taxon>Agaricomycotina</taxon>
        <taxon>Agaricomycetes</taxon>
        <taxon>Russulales</taxon>
        <taxon>Auriscalpiaceae</taxon>
        <taxon>Auriscalpium</taxon>
    </lineage>
</organism>
<keyword evidence="2" id="KW-1185">Reference proteome</keyword>
<accession>A0ACB8RGZ6</accession>
<reference evidence="1" key="1">
    <citation type="submission" date="2021-02" db="EMBL/GenBank/DDBJ databases">
        <authorList>
            <consortium name="DOE Joint Genome Institute"/>
            <person name="Ahrendt S."/>
            <person name="Looney B.P."/>
            <person name="Miyauchi S."/>
            <person name="Morin E."/>
            <person name="Drula E."/>
            <person name="Courty P.E."/>
            <person name="Chicoki N."/>
            <person name="Fauchery L."/>
            <person name="Kohler A."/>
            <person name="Kuo A."/>
            <person name="Labutti K."/>
            <person name="Pangilinan J."/>
            <person name="Lipzen A."/>
            <person name="Riley R."/>
            <person name="Andreopoulos W."/>
            <person name="He G."/>
            <person name="Johnson J."/>
            <person name="Barry K.W."/>
            <person name="Grigoriev I.V."/>
            <person name="Nagy L."/>
            <person name="Hibbett D."/>
            <person name="Henrissat B."/>
            <person name="Matheny P.B."/>
            <person name="Labbe J."/>
            <person name="Martin F."/>
        </authorList>
    </citation>
    <scope>NUCLEOTIDE SEQUENCE</scope>
    <source>
        <strain evidence="1">FP105234-sp</strain>
    </source>
</reference>
<dbReference type="Proteomes" id="UP000814033">
    <property type="component" value="Unassembled WGS sequence"/>
</dbReference>
<proteinExistence type="predicted"/>
<evidence type="ECO:0000313" key="1">
    <source>
        <dbReference type="EMBL" id="KAI0042855.1"/>
    </source>
</evidence>
<name>A0ACB8RGZ6_9AGAM</name>
<evidence type="ECO:0000313" key="2">
    <source>
        <dbReference type="Proteomes" id="UP000814033"/>
    </source>
</evidence>
<dbReference type="EMBL" id="MU276044">
    <property type="protein sequence ID" value="KAI0042855.1"/>
    <property type="molecule type" value="Genomic_DNA"/>
</dbReference>
<protein>
    <submittedName>
        <fullName evidence="1">Uncharacterized protein</fullName>
    </submittedName>
</protein>
<sequence>MTTAGELKDQGNAFFAKREYMDALEMAACDPALNAWPRFVDLTLANNDPNELGWMLEEAKDSEGPGKKSGRDVLMAVEHPGHTGPRFESKQLSAGLRPSYLPDKFVTPAEVERKRERRACRACQTRFQDDGSGRVTMRFGGEADVRARLQCGPGDQVMPE</sequence>
<comment type="caution">
    <text evidence="1">The sequence shown here is derived from an EMBL/GenBank/DDBJ whole genome shotgun (WGS) entry which is preliminary data.</text>
</comment>
<gene>
    <name evidence="1" type="ORF">FA95DRAFT_1575458</name>
</gene>
<reference evidence="1" key="2">
    <citation type="journal article" date="2022" name="New Phytol.">
        <title>Evolutionary transition to the ectomycorrhizal habit in the genomes of a hyperdiverse lineage of mushroom-forming fungi.</title>
        <authorList>
            <person name="Looney B."/>
            <person name="Miyauchi S."/>
            <person name="Morin E."/>
            <person name="Drula E."/>
            <person name="Courty P.E."/>
            <person name="Kohler A."/>
            <person name="Kuo A."/>
            <person name="LaButti K."/>
            <person name="Pangilinan J."/>
            <person name="Lipzen A."/>
            <person name="Riley R."/>
            <person name="Andreopoulos W."/>
            <person name="He G."/>
            <person name="Johnson J."/>
            <person name="Nolan M."/>
            <person name="Tritt A."/>
            <person name="Barry K.W."/>
            <person name="Grigoriev I.V."/>
            <person name="Nagy L.G."/>
            <person name="Hibbett D."/>
            <person name="Henrissat B."/>
            <person name="Matheny P.B."/>
            <person name="Labbe J."/>
            <person name="Martin F.M."/>
        </authorList>
    </citation>
    <scope>NUCLEOTIDE SEQUENCE</scope>
    <source>
        <strain evidence="1">FP105234-sp</strain>
    </source>
</reference>